<dbReference type="PANTHER" id="PTHR46268">
    <property type="entry name" value="STRESS RESPONSE PROTEIN NHAX"/>
    <property type="match status" value="1"/>
</dbReference>
<organism evidence="3 4">
    <name type="scientific">Actinacidiphila cocklensis</name>
    <dbReference type="NCBI Taxonomy" id="887465"/>
    <lineage>
        <taxon>Bacteria</taxon>
        <taxon>Bacillati</taxon>
        <taxon>Actinomycetota</taxon>
        <taxon>Actinomycetes</taxon>
        <taxon>Kitasatosporales</taxon>
        <taxon>Streptomycetaceae</taxon>
        <taxon>Actinacidiphila</taxon>
    </lineage>
</organism>
<dbReference type="InterPro" id="IPR006015">
    <property type="entry name" value="Universal_stress_UspA"/>
</dbReference>
<reference evidence="3" key="1">
    <citation type="submission" date="2021-05" db="EMBL/GenBank/DDBJ databases">
        <authorList>
            <person name="Arsene-Ploetze F."/>
        </authorList>
    </citation>
    <scope>NUCLEOTIDE SEQUENCE</scope>
    <source>
        <strain evidence="3">DSM 42138</strain>
    </source>
</reference>
<accession>A0A9W4GSV7</accession>
<comment type="similarity">
    <text evidence="1">Belongs to the universal stress protein A family.</text>
</comment>
<dbReference type="Pfam" id="PF00582">
    <property type="entry name" value="Usp"/>
    <property type="match status" value="2"/>
</dbReference>
<evidence type="ECO:0000259" key="2">
    <source>
        <dbReference type="Pfam" id="PF00582"/>
    </source>
</evidence>
<dbReference type="RefSeq" id="WP_251493332.1">
    <property type="nucleotide sequence ID" value="NZ_CAJSLV010000067.1"/>
</dbReference>
<feature type="domain" description="UspA" evidence="2">
    <location>
        <begin position="155"/>
        <end position="289"/>
    </location>
</feature>
<protein>
    <submittedName>
        <fullName evidence="3">Universal stress protein</fullName>
    </submittedName>
</protein>
<evidence type="ECO:0000256" key="1">
    <source>
        <dbReference type="ARBA" id="ARBA00008791"/>
    </source>
</evidence>
<dbReference type="Proteomes" id="UP001152519">
    <property type="component" value="Unassembled WGS sequence"/>
</dbReference>
<sequence>MDTAARQHHLLGPVVVGTDGSDQATRAVLWAAAEATARDQPLAVVHGAGARHARYWTPDSPLTAVDEGRAVLDLAAATVGDRYPGLKVDTVLSRADPGESLLEATGPESTLVVGSRGHGGFGSLLLGSVGLHVSARSRGPVIVVREVTEPAAGAVVVAVRDDGDRGALRFAALTAQARGASLRVVSAWMFLEGAGSMVAVVDDVGEIARLEIEATERTVDPVREEFPGLAITEDVVRSRSVAGSLVEVSPTADLLVMGARRPARSVGAPLGRVTHAVLHHARCPVAVVPRG</sequence>
<gene>
    <name evidence="3" type="ORF">SCOCK_370008</name>
</gene>
<dbReference type="InterPro" id="IPR014729">
    <property type="entry name" value="Rossmann-like_a/b/a_fold"/>
</dbReference>
<feature type="domain" description="UspA" evidence="2">
    <location>
        <begin position="13"/>
        <end position="145"/>
    </location>
</feature>
<evidence type="ECO:0000313" key="3">
    <source>
        <dbReference type="EMBL" id="CAG6395857.1"/>
    </source>
</evidence>
<name>A0A9W4GSV7_9ACTN</name>
<proteinExistence type="inferred from homology"/>
<dbReference type="PRINTS" id="PR01438">
    <property type="entry name" value="UNVRSLSTRESS"/>
</dbReference>
<dbReference type="EMBL" id="CAJSLV010000067">
    <property type="protein sequence ID" value="CAG6395857.1"/>
    <property type="molecule type" value="Genomic_DNA"/>
</dbReference>
<dbReference type="PANTHER" id="PTHR46268:SF6">
    <property type="entry name" value="UNIVERSAL STRESS PROTEIN UP12"/>
    <property type="match status" value="1"/>
</dbReference>
<dbReference type="SUPFAM" id="SSF52402">
    <property type="entry name" value="Adenine nucleotide alpha hydrolases-like"/>
    <property type="match status" value="2"/>
</dbReference>
<dbReference type="AlphaFoldDB" id="A0A9W4GSV7"/>
<keyword evidence="4" id="KW-1185">Reference proteome</keyword>
<dbReference type="Gene3D" id="3.40.50.620">
    <property type="entry name" value="HUPs"/>
    <property type="match status" value="2"/>
</dbReference>
<dbReference type="InterPro" id="IPR006016">
    <property type="entry name" value="UspA"/>
</dbReference>
<evidence type="ECO:0000313" key="4">
    <source>
        <dbReference type="Proteomes" id="UP001152519"/>
    </source>
</evidence>
<comment type="caution">
    <text evidence="3">The sequence shown here is derived from an EMBL/GenBank/DDBJ whole genome shotgun (WGS) entry which is preliminary data.</text>
</comment>